<name>A0A4U6QAE2_9ACTN</name>
<protein>
    <submittedName>
        <fullName evidence="1">SDR family NAD(P)-dependent oxidoreductase</fullName>
    </submittedName>
</protein>
<dbReference type="OrthoDB" id="3772961at2"/>
<dbReference type="PANTHER" id="PTHR44656">
    <property type="entry name" value="DEHYDROGENASE/REDUCTASE SDR FAMILY MEMBER 12"/>
    <property type="match status" value="1"/>
</dbReference>
<dbReference type="Pfam" id="PF00106">
    <property type="entry name" value="adh_short"/>
    <property type="match status" value="1"/>
</dbReference>
<organism evidence="1 2">
    <name type="scientific">Nakamurella flava</name>
    <dbReference type="NCBI Taxonomy" id="2576308"/>
    <lineage>
        <taxon>Bacteria</taxon>
        <taxon>Bacillati</taxon>
        <taxon>Actinomycetota</taxon>
        <taxon>Actinomycetes</taxon>
        <taxon>Nakamurellales</taxon>
        <taxon>Nakamurellaceae</taxon>
        <taxon>Nakamurella</taxon>
    </lineage>
</organism>
<accession>A0A4U6QAE2</accession>
<evidence type="ECO:0000313" key="1">
    <source>
        <dbReference type="EMBL" id="TKV56924.1"/>
    </source>
</evidence>
<dbReference type="InterPro" id="IPR036291">
    <property type="entry name" value="NAD(P)-bd_dom_sf"/>
</dbReference>
<dbReference type="InterPro" id="IPR052992">
    <property type="entry name" value="SDR_member_12"/>
</dbReference>
<sequence>MSTSQIGQVVVGGVDGALDKLVVPGYSRIGSALRRHWWPADAPRFDHPVDVVVTGASSGLGAAAVQGLAELGARVHLVGRSRDRLAGVAGAIRARMPAADLVVHECDISDLAAVGGLVSTLRRTVDAVHAVIHCAGVMPPERIETPQGHESAFATHVLGPFLLTQGLRPLLRADGDGRVVFVTSGGAYSAELSDDRESTEGEYRGIRAYARTKRMQITLAEQLAGAYPDPRDPAVHSMHPGWAGTPGVTDSLPGFAKVLRPILRSPADGADTMVWLAAAPEAARTTGRLWHDRRPRGTHYLPWQSDDPGARQRLWDTCVAAAAPYLSTD</sequence>
<evidence type="ECO:0000313" key="2">
    <source>
        <dbReference type="Proteomes" id="UP000306985"/>
    </source>
</evidence>
<keyword evidence="2" id="KW-1185">Reference proteome</keyword>
<proteinExistence type="predicted"/>
<gene>
    <name evidence="1" type="ORF">FDO65_19000</name>
</gene>
<comment type="caution">
    <text evidence="1">The sequence shown here is derived from an EMBL/GenBank/DDBJ whole genome shotgun (WGS) entry which is preliminary data.</text>
</comment>
<dbReference type="PANTHER" id="PTHR44656:SF7">
    <property type="entry name" value="DEHYDROGENASE_REDUCTASE SDR FAMILY MEMBER 12"/>
    <property type="match status" value="1"/>
</dbReference>
<dbReference type="PRINTS" id="PR00081">
    <property type="entry name" value="GDHRDH"/>
</dbReference>
<dbReference type="AlphaFoldDB" id="A0A4U6QAE2"/>
<dbReference type="Proteomes" id="UP000306985">
    <property type="component" value="Unassembled WGS sequence"/>
</dbReference>
<dbReference type="RefSeq" id="WP_137451311.1">
    <property type="nucleotide sequence ID" value="NZ_SZZH01000006.1"/>
</dbReference>
<dbReference type="EMBL" id="SZZH01000006">
    <property type="protein sequence ID" value="TKV56924.1"/>
    <property type="molecule type" value="Genomic_DNA"/>
</dbReference>
<reference evidence="1 2" key="1">
    <citation type="submission" date="2019-05" db="EMBL/GenBank/DDBJ databases">
        <title>Nakamurella sp. N5BH11, whole genome shotgun sequence.</title>
        <authorList>
            <person name="Tuo L."/>
        </authorList>
    </citation>
    <scope>NUCLEOTIDE SEQUENCE [LARGE SCALE GENOMIC DNA]</scope>
    <source>
        <strain evidence="1 2">N5BH11</strain>
    </source>
</reference>
<dbReference type="InterPro" id="IPR002347">
    <property type="entry name" value="SDR_fam"/>
</dbReference>
<dbReference type="Gene3D" id="3.40.50.720">
    <property type="entry name" value="NAD(P)-binding Rossmann-like Domain"/>
    <property type="match status" value="1"/>
</dbReference>
<dbReference type="SUPFAM" id="SSF51735">
    <property type="entry name" value="NAD(P)-binding Rossmann-fold domains"/>
    <property type="match status" value="1"/>
</dbReference>